<keyword evidence="6 9" id="KW-0413">Isomerase</keyword>
<organism evidence="9 10">
    <name type="scientific">Paracoccus versutus</name>
    <name type="common">Thiobacillus versutus</name>
    <dbReference type="NCBI Taxonomy" id="34007"/>
    <lineage>
        <taxon>Bacteria</taxon>
        <taxon>Pseudomonadati</taxon>
        <taxon>Pseudomonadota</taxon>
        <taxon>Alphaproteobacteria</taxon>
        <taxon>Rhodobacterales</taxon>
        <taxon>Paracoccaceae</taxon>
        <taxon>Paracoccus</taxon>
    </lineage>
</organism>
<keyword evidence="5" id="KW-0238">DNA-binding</keyword>
<keyword evidence="4" id="KW-0799">Topoisomerase</keyword>
<comment type="similarity">
    <text evidence="2">Belongs to the type IB topoisomerase family.</text>
</comment>
<dbReference type="Gene3D" id="3.90.15.10">
    <property type="entry name" value="Topoisomerase I, Chain A, domain 3"/>
    <property type="match status" value="1"/>
</dbReference>
<evidence type="ECO:0000256" key="6">
    <source>
        <dbReference type="ARBA" id="ARBA00023235"/>
    </source>
</evidence>
<dbReference type="Gene3D" id="1.10.132.120">
    <property type="match status" value="1"/>
</dbReference>
<proteinExistence type="inferred from homology"/>
<dbReference type="PROSITE" id="PS52038">
    <property type="entry name" value="TOPO_IB_2"/>
    <property type="match status" value="1"/>
</dbReference>
<dbReference type="AlphaFoldDB" id="A0A3D9XEG7"/>
<evidence type="ECO:0000256" key="5">
    <source>
        <dbReference type="ARBA" id="ARBA00023125"/>
    </source>
</evidence>
<evidence type="ECO:0000256" key="3">
    <source>
        <dbReference type="ARBA" id="ARBA00012891"/>
    </source>
</evidence>
<evidence type="ECO:0000313" key="9">
    <source>
        <dbReference type="EMBL" id="REF68930.1"/>
    </source>
</evidence>
<feature type="domain" description="DNA topoisomerase IB N-terminal" evidence="8">
    <location>
        <begin position="38"/>
        <end position="86"/>
    </location>
</feature>
<dbReference type="SUPFAM" id="SSF55869">
    <property type="entry name" value="DNA topoisomerase I domain"/>
    <property type="match status" value="1"/>
</dbReference>
<sequence>MPRDTPAPSDPVAAAKQAGLVHVSDDMPGITRIRAGKGFCYRDPQGRRITDNAERRRLAALAVPPAYTDVWICPDPRGHIQATGRDARGRKQYRYHPGFRAFRDSAKYDHMLAFARLLPRIRACVARDMALRGLPEQKVLATVVHLLETTMIRVGNGDYARRNRSHGLTTLRSRHVRLEGNQLRFRFRGKGGREWDLGIRDRRVARIVRSMQDLPGQALFQYLDEEGARQKITSTDVNDYLRRISCSEVTAKDFRTWTGTVLAALALSAYPACESQAAANRNIREAIETVAGHLGNTPAICRKCYVHPRIIEAYLAGELKLGPCRKPAGDPQKPGLRHEERQVLNFLGRRLRA</sequence>
<dbReference type="RefSeq" id="WP_116222793.1">
    <property type="nucleotide sequence ID" value="NZ_CP038197.1"/>
</dbReference>
<evidence type="ECO:0000259" key="7">
    <source>
        <dbReference type="Pfam" id="PF01028"/>
    </source>
</evidence>
<protein>
    <recommendedName>
        <fullName evidence="3">DNA topoisomerase</fullName>
        <ecNumber evidence="3">5.6.2.1</ecNumber>
    </recommendedName>
</protein>
<dbReference type="EMBL" id="QTUJ01000003">
    <property type="protein sequence ID" value="REF68930.1"/>
    <property type="molecule type" value="Genomic_DNA"/>
</dbReference>
<comment type="catalytic activity">
    <reaction evidence="1">
        <text>ATP-independent breakage of single-stranded DNA, followed by passage and rejoining.</text>
        <dbReference type="EC" id="5.6.2.1"/>
    </reaction>
</comment>
<dbReference type="GO" id="GO:0003677">
    <property type="term" value="F:DNA binding"/>
    <property type="evidence" value="ECO:0007669"/>
    <property type="project" value="UniProtKB-KW"/>
</dbReference>
<dbReference type="EC" id="5.6.2.1" evidence="3"/>
<gene>
    <name evidence="9" type="ORF">BDD41_4013</name>
</gene>
<feature type="domain" description="DNA topoisomerase I catalytic core eukaryotic-type" evidence="7">
    <location>
        <begin position="99"/>
        <end position="312"/>
    </location>
</feature>
<dbReference type="InterPro" id="IPR049331">
    <property type="entry name" value="Top1B_N_bact"/>
</dbReference>
<evidence type="ECO:0000313" key="10">
    <source>
        <dbReference type="Proteomes" id="UP000256941"/>
    </source>
</evidence>
<dbReference type="SUPFAM" id="SSF56349">
    <property type="entry name" value="DNA breaking-rejoining enzymes"/>
    <property type="match status" value="1"/>
</dbReference>
<dbReference type="PRINTS" id="PR00416">
    <property type="entry name" value="EUTPISMRASEI"/>
</dbReference>
<dbReference type="InterPro" id="IPR011010">
    <property type="entry name" value="DNA_brk_join_enz"/>
</dbReference>
<dbReference type="Pfam" id="PF01028">
    <property type="entry name" value="Topoisom_I"/>
    <property type="match status" value="1"/>
</dbReference>
<dbReference type="GO" id="GO:0006265">
    <property type="term" value="P:DNA topological change"/>
    <property type="evidence" value="ECO:0007669"/>
    <property type="project" value="InterPro"/>
</dbReference>
<reference evidence="9 10" key="1">
    <citation type="submission" date="2018-08" db="EMBL/GenBank/DDBJ databases">
        <title>Genomic Encyclopedia of Archaeal and Bacterial Type Strains, Phase II (KMG-II): from individual species to whole genera.</title>
        <authorList>
            <person name="Goeker M."/>
        </authorList>
    </citation>
    <scope>NUCLEOTIDE SEQUENCE [LARGE SCALE GENOMIC DNA]</scope>
    <source>
        <strain evidence="9 10">DSM 17099</strain>
    </source>
</reference>
<dbReference type="Gene3D" id="3.30.66.10">
    <property type="entry name" value="DNA topoisomerase I domain"/>
    <property type="match status" value="1"/>
</dbReference>
<dbReference type="Proteomes" id="UP000256941">
    <property type="component" value="Unassembled WGS sequence"/>
</dbReference>
<dbReference type="InterPro" id="IPR013500">
    <property type="entry name" value="TopoI_cat_euk"/>
</dbReference>
<evidence type="ECO:0000256" key="2">
    <source>
        <dbReference type="ARBA" id="ARBA00006645"/>
    </source>
</evidence>
<accession>A0A3D9XEG7</accession>
<dbReference type="InterPro" id="IPR014711">
    <property type="entry name" value="TopoI_cat_a-hlx-sub_euk"/>
</dbReference>
<dbReference type="GO" id="GO:0003917">
    <property type="term" value="F:DNA topoisomerase type I (single strand cut, ATP-independent) activity"/>
    <property type="evidence" value="ECO:0007669"/>
    <property type="project" value="UniProtKB-EC"/>
</dbReference>
<name>A0A3D9XEG7_PARVE</name>
<dbReference type="InterPro" id="IPR001631">
    <property type="entry name" value="TopoI"/>
</dbReference>
<comment type="caution">
    <text evidence="9">The sequence shown here is derived from an EMBL/GenBank/DDBJ whole genome shotgun (WGS) entry which is preliminary data.</text>
</comment>
<dbReference type="InterPro" id="IPR035447">
    <property type="entry name" value="DNA_topo_I_N_sf"/>
</dbReference>
<evidence type="ECO:0000256" key="4">
    <source>
        <dbReference type="ARBA" id="ARBA00023029"/>
    </source>
</evidence>
<evidence type="ECO:0000259" key="8">
    <source>
        <dbReference type="Pfam" id="PF21338"/>
    </source>
</evidence>
<evidence type="ECO:0000256" key="1">
    <source>
        <dbReference type="ARBA" id="ARBA00000213"/>
    </source>
</evidence>
<dbReference type="Pfam" id="PF21338">
    <property type="entry name" value="Top1B_N_bact"/>
    <property type="match status" value="1"/>
</dbReference>